<dbReference type="PATRIC" id="fig|42253.5.peg.1282"/>
<dbReference type="GO" id="GO:0020037">
    <property type="term" value="F:heme binding"/>
    <property type="evidence" value="ECO:0007669"/>
    <property type="project" value="InterPro"/>
</dbReference>
<keyword evidence="2" id="KW-0479">Metal-binding</keyword>
<dbReference type="InterPro" id="IPR011008">
    <property type="entry name" value="Dimeric_a/b-barrel"/>
</dbReference>
<accession>A0A0K2GA28</accession>
<keyword evidence="3" id="KW-0408">Iron</keyword>
<keyword evidence="6" id="KW-1185">Reference proteome</keyword>
<dbReference type="SUPFAM" id="SSF54909">
    <property type="entry name" value="Dimeric alpha+beta barrel"/>
    <property type="match status" value="1"/>
</dbReference>
<dbReference type="AlphaFoldDB" id="A0A0K2GA28"/>
<feature type="transmembrane region" description="Helical" evidence="4">
    <location>
        <begin position="41"/>
        <end position="62"/>
    </location>
</feature>
<evidence type="ECO:0000256" key="3">
    <source>
        <dbReference type="ARBA" id="ARBA00023004"/>
    </source>
</evidence>
<organism evidence="5 6">
    <name type="scientific">Nitrospira moscoviensis</name>
    <dbReference type="NCBI Taxonomy" id="42253"/>
    <lineage>
        <taxon>Bacteria</taxon>
        <taxon>Pseudomonadati</taxon>
        <taxon>Nitrospirota</taxon>
        <taxon>Nitrospiria</taxon>
        <taxon>Nitrospirales</taxon>
        <taxon>Nitrospiraceae</taxon>
        <taxon>Nitrospira</taxon>
    </lineage>
</organism>
<keyword evidence="5" id="KW-0560">Oxidoreductase</keyword>
<evidence type="ECO:0000256" key="4">
    <source>
        <dbReference type="SAM" id="Phobius"/>
    </source>
</evidence>
<evidence type="ECO:0000313" key="6">
    <source>
        <dbReference type="Proteomes" id="UP000069205"/>
    </source>
</evidence>
<gene>
    <name evidence="5" type="primary">cld1</name>
    <name evidence="5" type="ORF">NITMOv2_1301</name>
</gene>
<dbReference type="Proteomes" id="UP000069205">
    <property type="component" value="Chromosome"/>
</dbReference>
<dbReference type="EMBL" id="CP011801">
    <property type="protein sequence ID" value="ALA57729.1"/>
    <property type="molecule type" value="Genomic_DNA"/>
</dbReference>
<evidence type="ECO:0000256" key="1">
    <source>
        <dbReference type="ARBA" id="ARBA00022617"/>
    </source>
</evidence>
<dbReference type="KEGG" id="nmv:NITMOv2_1301"/>
<dbReference type="GO" id="GO:0046872">
    <property type="term" value="F:metal ion binding"/>
    <property type="evidence" value="ECO:0007669"/>
    <property type="project" value="UniProtKB-KW"/>
</dbReference>
<keyword evidence="4" id="KW-0812">Transmembrane</keyword>
<dbReference type="PANTHER" id="PTHR36843">
    <property type="entry name" value="HEME-DEPENDENT PEROXIDASE YWFI-RELATED"/>
    <property type="match status" value="1"/>
</dbReference>
<name>A0A0K2GA28_NITMO</name>
<protein>
    <submittedName>
        <fullName evidence="5">Chlorite dismutase</fullName>
        <ecNumber evidence="5">1.13.11.49</ecNumber>
    </submittedName>
</protein>
<dbReference type="GO" id="GO:0050587">
    <property type="term" value="F:chlorite O2-lyase activity"/>
    <property type="evidence" value="ECO:0007669"/>
    <property type="project" value="UniProtKB-EC"/>
</dbReference>
<reference evidence="5 6" key="1">
    <citation type="journal article" date="2015" name="Proc. Natl. Acad. Sci. U.S.A.">
        <title>Expanded metabolic versatility of ubiquitous nitrite-oxidizing bacteria from the genus Nitrospira.</title>
        <authorList>
            <person name="Koch H."/>
            <person name="Lucker S."/>
            <person name="Albertsen M."/>
            <person name="Kitzinger K."/>
            <person name="Herbold C."/>
            <person name="Spieck E."/>
            <person name="Nielsen P.H."/>
            <person name="Wagner M."/>
            <person name="Daims H."/>
        </authorList>
    </citation>
    <scope>NUCLEOTIDE SEQUENCE [LARGE SCALE GENOMIC DNA]</scope>
    <source>
        <strain evidence="5 6">NSP M-1</strain>
    </source>
</reference>
<evidence type="ECO:0000256" key="2">
    <source>
        <dbReference type="ARBA" id="ARBA00022723"/>
    </source>
</evidence>
<dbReference type="Gene3D" id="3.30.70.3420">
    <property type="match status" value="1"/>
</dbReference>
<dbReference type="InterPro" id="IPR010644">
    <property type="entry name" value="ChdC/CLD"/>
</dbReference>
<keyword evidence="4" id="KW-1133">Transmembrane helix</keyword>
<keyword evidence="4" id="KW-0472">Membrane</keyword>
<dbReference type="EC" id="1.13.11.49" evidence="5"/>
<dbReference type="STRING" id="42253.NITMOv2_1301"/>
<dbReference type="PANTHER" id="PTHR36843:SF1">
    <property type="entry name" value="COPROHEME DECARBOXYLASE"/>
    <property type="match status" value="1"/>
</dbReference>
<keyword evidence="1" id="KW-0349">Heme</keyword>
<evidence type="ECO:0000313" key="5">
    <source>
        <dbReference type="EMBL" id="ALA57729.1"/>
    </source>
</evidence>
<proteinExistence type="predicted"/>
<dbReference type="Pfam" id="PF06778">
    <property type="entry name" value="Chlor_dismutase"/>
    <property type="match status" value="1"/>
</dbReference>
<sequence length="297" mass="33744">MLHSHILFTASRRDLSPGLFEADPDNQRRQTRRKMMSRARALFIGLLVSLGMLLVGFDSWAVDRDKLLSDPGVYGTFAAYRVDADWARLEQSARIAHLTALKGVIEQYREKMAIDLYLLRGLSDHADILFRVHATELKDSQQFLVDLQASLFGKFLNTVAILHGLTKKANYVPGFPEPMKNDLKAPSESGPYAIVIPIRKDAEWWSLAHDKRAAMMQEHTAAALPYHKTVKRKLYHATGLDDFDFITYFETAKLDDFQSLILALQQVKEAKHNRRFGNPTFIGTVKSLDQLIETLAQ</sequence>